<evidence type="ECO:0000256" key="7">
    <source>
        <dbReference type="ARBA" id="ARBA00023014"/>
    </source>
</evidence>
<dbReference type="SUPFAM" id="SSF54862">
    <property type="entry name" value="4Fe-4S ferredoxins"/>
    <property type="match status" value="1"/>
</dbReference>
<dbReference type="InterPro" id="IPR017900">
    <property type="entry name" value="4Fe4S_Fe_S_CS"/>
</dbReference>
<sequence length="66" mass="7105">MAFNPVVDEGKCAGCEECVDVCPVDVYEMQEKNGKTVSVPVNAEECIGCDSCVEVCEEDAITVEEI</sequence>
<proteinExistence type="predicted"/>
<dbReference type="InterPro" id="IPR050572">
    <property type="entry name" value="Fe-S_Ferredoxin"/>
</dbReference>
<keyword evidence="2" id="KW-0004">4Fe-4S</keyword>
<organism evidence="9 10">
    <name type="scientific">Desulfonema ishimotonii</name>
    <dbReference type="NCBI Taxonomy" id="45657"/>
    <lineage>
        <taxon>Bacteria</taxon>
        <taxon>Pseudomonadati</taxon>
        <taxon>Thermodesulfobacteriota</taxon>
        <taxon>Desulfobacteria</taxon>
        <taxon>Desulfobacterales</taxon>
        <taxon>Desulfococcaceae</taxon>
        <taxon>Desulfonema</taxon>
    </lineage>
</organism>
<keyword evidence="10" id="KW-1185">Reference proteome</keyword>
<evidence type="ECO:0000256" key="6">
    <source>
        <dbReference type="ARBA" id="ARBA00023004"/>
    </source>
</evidence>
<dbReference type="OrthoDB" id="9807879at2"/>
<keyword evidence="3" id="KW-0479">Metal-binding</keyword>
<keyword evidence="1" id="KW-0813">Transport</keyword>
<dbReference type="PANTHER" id="PTHR43687:SF6">
    <property type="entry name" value="L-ASPARTATE SEMIALDEHYDE SULFURTRANSFERASE IRON-SULFUR SUBUNIT"/>
    <property type="match status" value="1"/>
</dbReference>
<dbReference type="AlphaFoldDB" id="A0A401FRS5"/>
<dbReference type="GO" id="GO:0046872">
    <property type="term" value="F:metal ion binding"/>
    <property type="evidence" value="ECO:0007669"/>
    <property type="project" value="UniProtKB-KW"/>
</dbReference>
<feature type="domain" description="4Fe-4S ferredoxin-type" evidence="8">
    <location>
        <begin position="3"/>
        <end position="32"/>
    </location>
</feature>
<dbReference type="InterPro" id="IPR017896">
    <property type="entry name" value="4Fe4S_Fe-S-bd"/>
</dbReference>
<dbReference type="Pfam" id="PF12838">
    <property type="entry name" value="Fer4_7"/>
    <property type="match status" value="1"/>
</dbReference>
<dbReference type="EMBL" id="BEXT01000001">
    <property type="protein sequence ID" value="GBC59661.1"/>
    <property type="molecule type" value="Genomic_DNA"/>
</dbReference>
<protein>
    <submittedName>
        <fullName evidence="9">Ferredoxin</fullName>
    </submittedName>
</protein>
<evidence type="ECO:0000256" key="3">
    <source>
        <dbReference type="ARBA" id="ARBA00022723"/>
    </source>
</evidence>
<evidence type="ECO:0000256" key="4">
    <source>
        <dbReference type="ARBA" id="ARBA00022737"/>
    </source>
</evidence>
<keyword evidence="6" id="KW-0408">Iron</keyword>
<keyword evidence="7" id="KW-0411">Iron-sulfur</keyword>
<dbReference type="PROSITE" id="PS51379">
    <property type="entry name" value="4FE4S_FER_2"/>
    <property type="match status" value="2"/>
</dbReference>
<dbReference type="Gene3D" id="3.30.70.20">
    <property type="match status" value="1"/>
</dbReference>
<evidence type="ECO:0000313" key="10">
    <source>
        <dbReference type="Proteomes" id="UP000288096"/>
    </source>
</evidence>
<evidence type="ECO:0000256" key="2">
    <source>
        <dbReference type="ARBA" id="ARBA00022485"/>
    </source>
</evidence>
<reference evidence="10" key="2">
    <citation type="submission" date="2019-01" db="EMBL/GenBank/DDBJ databases">
        <title>Genome sequence of Desulfonema ishimotonii strain Tokyo 01.</title>
        <authorList>
            <person name="Fukui M."/>
        </authorList>
    </citation>
    <scope>NUCLEOTIDE SEQUENCE [LARGE SCALE GENOMIC DNA]</scope>
    <source>
        <strain evidence="10">Tokyo 01</strain>
    </source>
</reference>
<dbReference type="PANTHER" id="PTHR43687">
    <property type="entry name" value="ADENYLYLSULFATE REDUCTASE, BETA SUBUNIT"/>
    <property type="match status" value="1"/>
</dbReference>
<reference evidence="10" key="1">
    <citation type="submission" date="2017-11" db="EMBL/GenBank/DDBJ databases">
        <authorList>
            <person name="Watanabe M."/>
            <person name="Kojima H."/>
        </authorList>
    </citation>
    <scope>NUCLEOTIDE SEQUENCE [LARGE SCALE GENOMIC DNA]</scope>
    <source>
        <strain evidence="10">Tokyo 01</strain>
    </source>
</reference>
<gene>
    <name evidence="9" type="ORF">DENIS_0602</name>
</gene>
<name>A0A401FRS5_9BACT</name>
<dbReference type="PROSITE" id="PS00198">
    <property type="entry name" value="4FE4S_FER_1"/>
    <property type="match status" value="1"/>
</dbReference>
<evidence type="ECO:0000256" key="1">
    <source>
        <dbReference type="ARBA" id="ARBA00022448"/>
    </source>
</evidence>
<dbReference type="Proteomes" id="UP000288096">
    <property type="component" value="Unassembled WGS sequence"/>
</dbReference>
<dbReference type="GO" id="GO:0051539">
    <property type="term" value="F:4 iron, 4 sulfur cluster binding"/>
    <property type="evidence" value="ECO:0007669"/>
    <property type="project" value="UniProtKB-KW"/>
</dbReference>
<comment type="caution">
    <text evidence="9">The sequence shown here is derived from an EMBL/GenBank/DDBJ whole genome shotgun (WGS) entry which is preliminary data.</text>
</comment>
<keyword evidence="5" id="KW-0249">Electron transport</keyword>
<evidence type="ECO:0000313" key="9">
    <source>
        <dbReference type="EMBL" id="GBC59661.1"/>
    </source>
</evidence>
<evidence type="ECO:0000259" key="8">
    <source>
        <dbReference type="PROSITE" id="PS51379"/>
    </source>
</evidence>
<keyword evidence="4" id="KW-0677">Repeat</keyword>
<feature type="domain" description="4Fe-4S ferredoxin-type" evidence="8">
    <location>
        <begin position="37"/>
        <end position="66"/>
    </location>
</feature>
<evidence type="ECO:0000256" key="5">
    <source>
        <dbReference type="ARBA" id="ARBA00022982"/>
    </source>
</evidence>
<accession>A0A401FRS5</accession>